<dbReference type="PANTHER" id="PTHR13822">
    <property type="entry name" value="ATP SYNTHASE DELTA/EPSILON CHAIN"/>
    <property type="match status" value="1"/>
</dbReference>
<feature type="domain" description="ATP synthase epsilon subunit C-terminal" evidence="11">
    <location>
        <begin position="96"/>
        <end position="139"/>
    </location>
</feature>
<dbReference type="InterPro" id="IPR020546">
    <property type="entry name" value="ATP_synth_F1_dsu/esu_N"/>
</dbReference>
<dbReference type="CDD" id="cd12152">
    <property type="entry name" value="F1-ATPase_delta"/>
    <property type="match status" value="1"/>
</dbReference>
<evidence type="ECO:0000313" key="13">
    <source>
        <dbReference type="EMBL" id="HIS82557.1"/>
    </source>
</evidence>
<dbReference type="AlphaFoldDB" id="A0A9D1FUY9"/>
<keyword evidence="8" id="KW-1003">Cell membrane</keyword>
<feature type="coiled-coil region" evidence="10">
    <location>
        <begin position="100"/>
        <end position="127"/>
    </location>
</feature>
<name>A0A9D1FUY9_9BACT</name>
<evidence type="ECO:0000256" key="9">
    <source>
        <dbReference type="RuleBase" id="RU003656"/>
    </source>
</evidence>
<keyword evidence="10" id="KW-0175">Coiled coil</keyword>
<dbReference type="EMBL" id="DVJO01000065">
    <property type="protein sequence ID" value="HIS82557.1"/>
    <property type="molecule type" value="Genomic_DNA"/>
</dbReference>
<reference evidence="13" key="2">
    <citation type="journal article" date="2021" name="PeerJ">
        <title>Extensive microbial diversity within the chicken gut microbiome revealed by metagenomics and culture.</title>
        <authorList>
            <person name="Gilroy R."/>
            <person name="Ravi A."/>
            <person name="Getino M."/>
            <person name="Pursley I."/>
            <person name="Horton D.L."/>
            <person name="Alikhan N.F."/>
            <person name="Baker D."/>
            <person name="Gharbi K."/>
            <person name="Hall N."/>
            <person name="Watson M."/>
            <person name="Adriaenssens E.M."/>
            <person name="Foster-Nyarko E."/>
            <person name="Jarju S."/>
            <person name="Secka A."/>
            <person name="Antonio M."/>
            <person name="Oren A."/>
            <person name="Chaudhuri R.R."/>
            <person name="La Ragione R."/>
            <person name="Hildebrand F."/>
            <person name="Pallen M.J."/>
        </authorList>
    </citation>
    <scope>NUCLEOTIDE SEQUENCE</scope>
    <source>
        <strain evidence="13">CHK152-2994</strain>
    </source>
</reference>
<dbReference type="NCBIfam" id="TIGR01216">
    <property type="entry name" value="ATP_synt_epsi"/>
    <property type="match status" value="1"/>
</dbReference>
<evidence type="ECO:0000256" key="8">
    <source>
        <dbReference type="HAMAP-Rule" id="MF_00530"/>
    </source>
</evidence>
<dbReference type="NCBIfam" id="NF009980">
    <property type="entry name" value="PRK13446.1"/>
    <property type="match status" value="1"/>
</dbReference>
<dbReference type="Proteomes" id="UP000824139">
    <property type="component" value="Unassembled WGS sequence"/>
</dbReference>
<organism evidence="13 14">
    <name type="scientific">Candidatus Scatenecus faecavium</name>
    <dbReference type="NCBI Taxonomy" id="2840915"/>
    <lineage>
        <taxon>Bacteria</taxon>
        <taxon>Candidatus Scatenecus</taxon>
    </lineage>
</organism>
<feature type="domain" description="ATP synthase F1 complex delta/epsilon subunit N-terminal" evidence="12">
    <location>
        <begin position="14"/>
        <end position="92"/>
    </location>
</feature>
<evidence type="ECO:0000256" key="3">
    <source>
        <dbReference type="ARBA" id="ARBA00022448"/>
    </source>
</evidence>
<evidence type="ECO:0000313" key="14">
    <source>
        <dbReference type="Proteomes" id="UP000824139"/>
    </source>
</evidence>
<dbReference type="Gene3D" id="2.60.15.10">
    <property type="entry name" value="F0F1 ATP synthase delta/epsilon subunit, N-terminal"/>
    <property type="match status" value="1"/>
</dbReference>
<reference evidence="13" key="1">
    <citation type="submission" date="2020-10" db="EMBL/GenBank/DDBJ databases">
        <authorList>
            <person name="Gilroy R."/>
        </authorList>
    </citation>
    <scope>NUCLEOTIDE SEQUENCE</scope>
    <source>
        <strain evidence="13">CHK152-2994</strain>
    </source>
</reference>
<dbReference type="InterPro" id="IPR036771">
    <property type="entry name" value="ATPsynth_dsu/esu_N"/>
</dbReference>
<dbReference type="Pfam" id="PF00401">
    <property type="entry name" value="ATP-synt_DE"/>
    <property type="match status" value="1"/>
</dbReference>
<protein>
    <recommendedName>
        <fullName evidence="8">ATP synthase epsilon chain</fullName>
    </recommendedName>
    <alternativeName>
        <fullName evidence="8">ATP synthase F1 sector epsilon subunit</fullName>
    </alternativeName>
    <alternativeName>
        <fullName evidence="8">F-ATPase epsilon subunit</fullName>
    </alternativeName>
</protein>
<evidence type="ECO:0000256" key="2">
    <source>
        <dbReference type="ARBA" id="ARBA00005712"/>
    </source>
</evidence>
<dbReference type="InterPro" id="IPR020547">
    <property type="entry name" value="ATP_synth_F1_esu_C"/>
</dbReference>
<evidence type="ECO:0000256" key="7">
    <source>
        <dbReference type="ARBA" id="ARBA00023310"/>
    </source>
</evidence>
<comment type="similarity">
    <text evidence="2 8 9">Belongs to the ATPase epsilon chain family.</text>
</comment>
<evidence type="ECO:0000256" key="1">
    <source>
        <dbReference type="ARBA" id="ARBA00004202"/>
    </source>
</evidence>
<evidence type="ECO:0000259" key="12">
    <source>
        <dbReference type="Pfam" id="PF02823"/>
    </source>
</evidence>
<keyword evidence="7 8" id="KW-0066">ATP synthesis</keyword>
<keyword evidence="4 8" id="KW-0406">Ion transport</keyword>
<dbReference type="GO" id="GO:0005524">
    <property type="term" value="F:ATP binding"/>
    <property type="evidence" value="ECO:0007669"/>
    <property type="project" value="UniProtKB-UniRule"/>
</dbReference>
<dbReference type="InterPro" id="IPR001469">
    <property type="entry name" value="ATP_synth_F1_dsu/esu"/>
</dbReference>
<dbReference type="Pfam" id="PF02823">
    <property type="entry name" value="ATP-synt_DE_N"/>
    <property type="match status" value="1"/>
</dbReference>
<evidence type="ECO:0000256" key="5">
    <source>
        <dbReference type="ARBA" id="ARBA00023136"/>
    </source>
</evidence>
<keyword evidence="6 8" id="KW-0139">CF(1)</keyword>
<dbReference type="HAMAP" id="MF_00530">
    <property type="entry name" value="ATP_synth_epsil_bac"/>
    <property type="match status" value="1"/>
</dbReference>
<dbReference type="PANTHER" id="PTHR13822:SF10">
    <property type="entry name" value="ATP SYNTHASE EPSILON CHAIN, CHLOROPLASTIC"/>
    <property type="match status" value="1"/>
</dbReference>
<dbReference type="SUPFAM" id="SSF46604">
    <property type="entry name" value="Epsilon subunit of F1F0-ATP synthase C-terminal domain"/>
    <property type="match status" value="1"/>
</dbReference>
<keyword evidence="8" id="KW-0375">Hydrogen ion transport</keyword>
<evidence type="ECO:0000256" key="10">
    <source>
        <dbReference type="SAM" id="Coils"/>
    </source>
</evidence>
<comment type="subunit">
    <text evidence="8 9">F-type ATPases have 2 components, CF(1) - the catalytic core - and CF(0) - the membrane proton channel. CF(1) has five subunits: alpha(3), beta(3), gamma(1), delta(1), epsilon(1). CF(0) has three main subunits: a, b and c.</text>
</comment>
<gene>
    <name evidence="8" type="primary">atpC</name>
    <name evidence="13" type="ORF">IAD41_02995</name>
</gene>
<evidence type="ECO:0000256" key="4">
    <source>
        <dbReference type="ARBA" id="ARBA00023065"/>
    </source>
</evidence>
<keyword evidence="3 8" id="KW-0813">Transport</keyword>
<proteinExistence type="inferred from homology"/>
<comment type="subcellular location">
    <subcellularLocation>
        <location evidence="1 8">Cell membrane</location>
        <topology evidence="1 8">Peripheral membrane protein</topology>
    </subcellularLocation>
</comment>
<dbReference type="GO" id="GO:0005886">
    <property type="term" value="C:plasma membrane"/>
    <property type="evidence" value="ECO:0007669"/>
    <property type="project" value="UniProtKB-SubCell"/>
</dbReference>
<dbReference type="GO" id="GO:0046933">
    <property type="term" value="F:proton-transporting ATP synthase activity, rotational mechanism"/>
    <property type="evidence" value="ECO:0007669"/>
    <property type="project" value="UniProtKB-UniRule"/>
</dbReference>
<evidence type="ECO:0000256" key="6">
    <source>
        <dbReference type="ARBA" id="ARBA00023196"/>
    </source>
</evidence>
<keyword evidence="5 8" id="KW-0472">Membrane</keyword>
<dbReference type="Gene3D" id="1.20.5.440">
    <property type="entry name" value="ATP synthase delta/epsilon subunit, C-terminal domain"/>
    <property type="match status" value="1"/>
</dbReference>
<sequence>MDEFSPFFTKEKFMRLKIITHEKVVFDENVDEIYTRGVDGEFGILKNHVPIMSALDIGVTHIKQGENAKCFTTMGGVLQFKDDECIILTTTAECGDDIDVARAKEALRRAQERLADKDVAIDAKRAEAAVARAMARLKATLNG</sequence>
<comment type="function">
    <text evidence="8">Produces ATP from ADP in the presence of a proton gradient across the membrane.</text>
</comment>
<evidence type="ECO:0000259" key="11">
    <source>
        <dbReference type="Pfam" id="PF00401"/>
    </source>
</evidence>
<comment type="caution">
    <text evidence="13">The sequence shown here is derived from an EMBL/GenBank/DDBJ whole genome shotgun (WGS) entry which is preliminary data.</text>
</comment>
<dbReference type="InterPro" id="IPR036794">
    <property type="entry name" value="ATP_F1_dsu/esu_C_sf"/>
</dbReference>
<accession>A0A9D1FUY9</accession>
<dbReference type="SUPFAM" id="SSF51344">
    <property type="entry name" value="Epsilon subunit of F1F0-ATP synthase N-terminal domain"/>
    <property type="match status" value="1"/>
</dbReference>
<dbReference type="GO" id="GO:0045259">
    <property type="term" value="C:proton-transporting ATP synthase complex"/>
    <property type="evidence" value="ECO:0007669"/>
    <property type="project" value="UniProtKB-KW"/>
</dbReference>